<dbReference type="Proteomes" id="UP001336314">
    <property type="component" value="Unassembled WGS sequence"/>
</dbReference>
<dbReference type="CDD" id="cd01189">
    <property type="entry name" value="INT_ICEBs1_C_like"/>
    <property type="match status" value="1"/>
</dbReference>
<evidence type="ECO:0000313" key="8">
    <source>
        <dbReference type="Proteomes" id="UP001336314"/>
    </source>
</evidence>
<dbReference type="Pfam" id="PF12167">
    <property type="entry name" value="Arm-DNA-bind_2"/>
    <property type="match status" value="1"/>
</dbReference>
<reference evidence="7 8" key="1">
    <citation type="submission" date="2023-07" db="EMBL/GenBank/DDBJ databases">
        <title>Alkalimonas sp., MEB108 novel, alkaliphilic bacterium isolated from Lonar Lake, India.</title>
        <authorList>
            <person name="Joshi A."/>
            <person name="Thite S."/>
        </authorList>
    </citation>
    <scope>NUCLEOTIDE SEQUENCE [LARGE SCALE GENOMIC DNA]</scope>
    <source>
        <strain evidence="7 8">MEB108</strain>
    </source>
</reference>
<dbReference type="Pfam" id="PF00589">
    <property type="entry name" value="Phage_integrase"/>
    <property type="match status" value="1"/>
</dbReference>
<dbReference type="InterPro" id="IPR013762">
    <property type="entry name" value="Integrase-like_cat_sf"/>
</dbReference>
<dbReference type="InterPro" id="IPR004107">
    <property type="entry name" value="Integrase_SAM-like_N"/>
</dbReference>
<dbReference type="PANTHER" id="PTHR30349:SF36">
    <property type="entry name" value="PROPHAGE INTEGRASE INTR-RELATED"/>
    <property type="match status" value="1"/>
</dbReference>
<keyword evidence="1" id="KW-0229">DNA integration</keyword>
<dbReference type="SUPFAM" id="SSF56349">
    <property type="entry name" value="DNA breaking-rejoining enzymes"/>
    <property type="match status" value="1"/>
</dbReference>
<evidence type="ECO:0000313" key="7">
    <source>
        <dbReference type="EMBL" id="MEE2003263.1"/>
    </source>
</evidence>
<name>A0ABU7J9P4_9GAMM</name>
<evidence type="ECO:0000256" key="2">
    <source>
        <dbReference type="ARBA" id="ARBA00023125"/>
    </source>
</evidence>
<dbReference type="InterPro" id="IPR044068">
    <property type="entry name" value="CB"/>
</dbReference>
<dbReference type="InterPro" id="IPR011010">
    <property type="entry name" value="DNA_brk_join_enz"/>
</dbReference>
<evidence type="ECO:0000259" key="6">
    <source>
        <dbReference type="PROSITE" id="PS51900"/>
    </source>
</evidence>
<evidence type="ECO:0000256" key="3">
    <source>
        <dbReference type="ARBA" id="ARBA00023172"/>
    </source>
</evidence>
<dbReference type="InterPro" id="IPR010998">
    <property type="entry name" value="Integrase_recombinase_N"/>
</dbReference>
<accession>A0ABU7J9P4</accession>
<proteinExistence type="predicted"/>
<organism evidence="7 8">
    <name type="scientific">Alkalimonas cellulosilytica</name>
    <dbReference type="NCBI Taxonomy" id="3058395"/>
    <lineage>
        <taxon>Bacteria</taxon>
        <taxon>Pseudomonadati</taxon>
        <taxon>Pseudomonadota</taxon>
        <taxon>Gammaproteobacteria</taxon>
        <taxon>Alkalimonas</taxon>
    </lineage>
</organism>
<dbReference type="RefSeq" id="WP_330130306.1">
    <property type="nucleotide sequence ID" value="NZ_JAUHLI010000027.1"/>
</dbReference>
<dbReference type="InterPro" id="IPR050090">
    <property type="entry name" value="Tyrosine_recombinase_XerCD"/>
</dbReference>
<evidence type="ECO:0000256" key="1">
    <source>
        <dbReference type="ARBA" id="ARBA00022908"/>
    </source>
</evidence>
<evidence type="ECO:0000256" key="4">
    <source>
        <dbReference type="PROSITE-ProRule" id="PRU01248"/>
    </source>
</evidence>
<feature type="domain" description="Tyr recombinase" evidence="5">
    <location>
        <begin position="195"/>
        <end position="379"/>
    </location>
</feature>
<sequence>MASIRTREGSKNLLIDFKYKNQRFREQTALPDNAANRKKLKQLLDRIEAEITLGTFEYRRYFPNSKNADKVEQKLNYERQFTRMGDNPLFGNFADTWYDEMRVTWRDSYASTIRTLLDTRIKPYFKDRKVDQITKAELLQFRASLGKVRREDGKALSADYINRHLKVLQMILSEAADRFQFSAIERLKPAKVKKTDVDPFTLDEINRILAHAEPTYRDLLTVAFFTGMRTGEILGLKWRYVDFSNELILVRETIVNGKEEYTKTDGSQREIAMSAPVKAALYRQKVRTEHSNYVFCNSAGKPLCRHNLLKRKWYPLLEKLELRKRRQYQTRHTAATLWLAAGENPEWIAWQMGHTTTEMLFRVYSRYVPNLTRQDGSAFERLVTQHLEVHHDA</sequence>
<dbReference type="EMBL" id="JAUHLI010000027">
    <property type="protein sequence ID" value="MEE2003263.1"/>
    <property type="molecule type" value="Genomic_DNA"/>
</dbReference>
<dbReference type="InterPro" id="IPR002104">
    <property type="entry name" value="Integrase_catalytic"/>
</dbReference>
<protein>
    <submittedName>
        <fullName evidence="7">DUF3596 domain-containing protein</fullName>
    </submittedName>
</protein>
<gene>
    <name evidence="7" type="ORF">QWY20_17560</name>
</gene>
<keyword evidence="8" id="KW-1185">Reference proteome</keyword>
<dbReference type="Gene3D" id="1.10.150.130">
    <property type="match status" value="1"/>
</dbReference>
<dbReference type="PANTHER" id="PTHR30349">
    <property type="entry name" value="PHAGE INTEGRASE-RELATED"/>
    <property type="match status" value="1"/>
</dbReference>
<comment type="caution">
    <text evidence="7">The sequence shown here is derived from an EMBL/GenBank/DDBJ whole genome shotgun (WGS) entry which is preliminary data.</text>
</comment>
<dbReference type="PROSITE" id="PS51900">
    <property type="entry name" value="CB"/>
    <property type="match status" value="1"/>
</dbReference>
<keyword evidence="3" id="KW-0233">DNA recombination</keyword>
<keyword evidence="2 4" id="KW-0238">DNA-binding</keyword>
<dbReference type="InterPro" id="IPR022000">
    <property type="entry name" value="Min27-like_integrase_DNA_bind"/>
</dbReference>
<dbReference type="Pfam" id="PF14659">
    <property type="entry name" value="Phage_int_SAM_3"/>
    <property type="match status" value="1"/>
</dbReference>
<feature type="domain" description="Core-binding (CB)" evidence="6">
    <location>
        <begin position="88"/>
        <end position="176"/>
    </location>
</feature>
<dbReference type="Gene3D" id="1.10.443.10">
    <property type="entry name" value="Intergrase catalytic core"/>
    <property type="match status" value="1"/>
</dbReference>
<evidence type="ECO:0000259" key="5">
    <source>
        <dbReference type="PROSITE" id="PS51898"/>
    </source>
</evidence>
<dbReference type="PROSITE" id="PS51898">
    <property type="entry name" value="TYR_RECOMBINASE"/>
    <property type="match status" value="1"/>
</dbReference>